<evidence type="ECO:0000256" key="1">
    <source>
        <dbReference type="SAM" id="MobiDB-lite"/>
    </source>
</evidence>
<evidence type="ECO:0000313" key="2">
    <source>
        <dbReference type="EMBL" id="OJT05836.1"/>
    </source>
</evidence>
<organism evidence="2 3">
    <name type="scientific">Trametes pubescens</name>
    <name type="common">White-rot fungus</name>
    <dbReference type="NCBI Taxonomy" id="154538"/>
    <lineage>
        <taxon>Eukaryota</taxon>
        <taxon>Fungi</taxon>
        <taxon>Dikarya</taxon>
        <taxon>Basidiomycota</taxon>
        <taxon>Agaricomycotina</taxon>
        <taxon>Agaricomycetes</taxon>
        <taxon>Polyporales</taxon>
        <taxon>Polyporaceae</taxon>
        <taxon>Trametes</taxon>
    </lineage>
</organism>
<dbReference type="EMBL" id="MNAD01001374">
    <property type="protein sequence ID" value="OJT05836.1"/>
    <property type="molecule type" value="Genomic_DNA"/>
</dbReference>
<sequence length="79" mass="8719">MKDSNPTLQDSGLASATPTVHDDPSISQPVRGEKNKNMPNDDDDGETRSTEGDVLIVDWEGPDDPRNPKKCVIYHQSKK</sequence>
<comment type="caution">
    <text evidence="2">The sequence shown here is derived from an EMBL/GenBank/DDBJ whole genome shotgun (WGS) entry which is preliminary data.</text>
</comment>
<evidence type="ECO:0000313" key="3">
    <source>
        <dbReference type="Proteomes" id="UP000184267"/>
    </source>
</evidence>
<dbReference type="AlphaFoldDB" id="A0A1M2VE64"/>
<feature type="region of interest" description="Disordered" evidence="1">
    <location>
        <begin position="1"/>
        <end position="79"/>
    </location>
</feature>
<name>A0A1M2VE64_TRAPU</name>
<gene>
    <name evidence="2" type="ORF">TRAPUB_3291</name>
</gene>
<dbReference type="Proteomes" id="UP000184267">
    <property type="component" value="Unassembled WGS sequence"/>
</dbReference>
<reference evidence="2 3" key="1">
    <citation type="submission" date="2016-10" db="EMBL/GenBank/DDBJ databases">
        <title>Genome sequence of the basidiomycete white-rot fungus Trametes pubescens.</title>
        <authorList>
            <person name="Makela M.R."/>
            <person name="Granchi Z."/>
            <person name="Peng M."/>
            <person name="De Vries R.P."/>
            <person name="Grigoriev I."/>
            <person name="Riley R."/>
            <person name="Hilden K."/>
        </authorList>
    </citation>
    <scope>NUCLEOTIDE SEQUENCE [LARGE SCALE GENOMIC DNA]</scope>
    <source>
        <strain evidence="2 3">FBCC735</strain>
    </source>
</reference>
<proteinExistence type="predicted"/>
<accession>A0A1M2VE64</accession>
<feature type="compositionally biased region" description="Polar residues" evidence="1">
    <location>
        <begin position="1"/>
        <end position="18"/>
    </location>
</feature>
<protein>
    <submittedName>
        <fullName evidence="2">Uncharacterized protein</fullName>
    </submittedName>
</protein>
<keyword evidence="3" id="KW-1185">Reference proteome</keyword>